<dbReference type="EMBL" id="VSSQ01004413">
    <property type="protein sequence ID" value="MPM25097.1"/>
    <property type="molecule type" value="Genomic_DNA"/>
</dbReference>
<sequence>MVGQIEIGDHADKRKQYTRNPGTGSDQPACLLLYRRRLIRGVHHVFADFAVLRFRADFINQNRARTLRNKSTRITIVPAPVILGRLRALMGHLPDAFGLAGEGGLLHAQVVAPDHNAVGRNFDAFIDQHQIPRHKIRAGDYGFPAVPDDLDMRRG</sequence>
<evidence type="ECO:0000313" key="2">
    <source>
        <dbReference type="EMBL" id="MPM25097.1"/>
    </source>
</evidence>
<reference evidence="2" key="1">
    <citation type="submission" date="2019-08" db="EMBL/GenBank/DDBJ databases">
        <authorList>
            <person name="Kucharzyk K."/>
            <person name="Murdoch R.W."/>
            <person name="Higgins S."/>
            <person name="Loffler F."/>
        </authorList>
    </citation>
    <scope>NUCLEOTIDE SEQUENCE</scope>
</reference>
<organism evidence="2">
    <name type="scientific">bioreactor metagenome</name>
    <dbReference type="NCBI Taxonomy" id="1076179"/>
    <lineage>
        <taxon>unclassified sequences</taxon>
        <taxon>metagenomes</taxon>
        <taxon>ecological metagenomes</taxon>
    </lineage>
</organism>
<comment type="caution">
    <text evidence="2">The sequence shown here is derived from an EMBL/GenBank/DDBJ whole genome shotgun (WGS) entry which is preliminary data.</text>
</comment>
<proteinExistence type="predicted"/>
<evidence type="ECO:0000256" key="1">
    <source>
        <dbReference type="SAM" id="MobiDB-lite"/>
    </source>
</evidence>
<name>A0A644YA81_9ZZZZ</name>
<gene>
    <name evidence="2" type="ORF">SDC9_71587</name>
</gene>
<dbReference type="AlphaFoldDB" id="A0A644YA81"/>
<protein>
    <submittedName>
        <fullName evidence="2">Uncharacterized protein</fullName>
    </submittedName>
</protein>
<accession>A0A644YA81</accession>
<feature type="region of interest" description="Disordered" evidence="1">
    <location>
        <begin position="1"/>
        <end position="23"/>
    </location>
</feature>